<proteinExistence type="predicted"/>
<feature type="compositionally biased region" description="Polar residues" evidence="1">
    <location>
        <begin position="1"/>
        <end position="39"/>
    </location>
</feature>
<reference evidence="2" key="1">
    <citation type="submission" date="2020-05" db="EMBL/GenBank/DDBJ databases">
        <authorList>
            <person name="Chiriac C."/>
            <person name="Salcher M."/>
            <person name="Ghai R."/>
            <person name="Kavagutti S V."/>
        </authorList>
    </citation>
    <scope>NUCLEOTIDE SEQUENCE</scope>
</reference>
<gene>
    <name evidence="2" type="ORF">UFOPK2158_00408</name>
</gene>
<evidence type="ECO:0000256" key="1">
    <source>
        <dbReference type="SAM" id="MobiDB-lite"/>
    </source>
</evidence>
<feature type="compositionally biased region" description="Polar residues" evidence="1">
    <location>
        <begin position="182"/>
        <end position="198"/>
    </location>
</feature>
<name>A0A6J6JNS2_9ZZZZ</name>
<feature type="region of interest" description="Disordered" evidence="1">
    <location>
        <begin position="182"/>
        <end position="204"/>
    </location>
</feature>
<protein>
    <submittedName>
        <fullName evidence="2">Unannotated protein</fullName>
    </submittedName>
</protein>
<feature type="region of interest" description="Disordered" evidence="1">
    <location>
        <begin position="1"/>
        <end position="41"/>
    </location>
</feature>
<organism evidence="2">
    <name type="scientific">freshwater metagenome</name>
    <dbReference type="NCBI Taxonomy" id="449393"/>
    <lineage>
        <taxon>unclassified sequences</taxon>
        <taxon>metagenomes</taxon>
        <taxon>ecological metagenomes</taxon>
    </lineage>
</organism>
<evidence type="ECO:0000313" key="2">
    <source>
        <dbReference type="EMBL" id="CAB4639000.1"/>
    </source>
</evidence>
<sequence length="204" mass="22252">MPSTSGCSPPSGLQANFPSPITWQSNSLPPESWARSPSCSHKKPSVTAPALFWPSPPLGPPPHAVSSKERSVIGIIDFFIVNRLAGWSRQCSNYRRPNVRPANFFQVGHLLCRSRATRELLRSASVVWTECTYHRGRRQAALGRLTPIEFDTLTAMKTAATSPRLLGPKGLDGFHFAAPTSTPAGSVPCQSSRYPAQSRQRESA</sequence>
<accession>A0A6J6JNS2</accession>
<dbReference type="EMBL" id="CAEZVY010000030">
    <property type="protein sequence ID" value="CAB4639000.1"/>
    <property type="molecule type" value="Genomic_DNA"/>
</dbReference>
<dbReference type="AlphaFoldDB" id="A0A6J6JNS2"/>